<comment type="caution">
    <text evidence="3">The sequence shown here is derived from an EMBL/GenBank/DDBJ whole genome shotgun (WGS) entry which is preliminary data.</text>
</comment>
<dbReference type="OrthoDB" id="623670at2759"/>
<accession>A0A9N9BKW2</accession>
<feature type="signal peptide" evidence="2">
    <location>
        <begin position="1"/>
        <end position="22"/>
    </location>
</feature>
<proteinExistence type="predicted"/>
<dbReference type="EMBL" id="CAJVPL010001460">
    <property type="protein sequence ID" value="CAG8572351.1"/>
    <property type="molecule type" value="Genomic_DNA"/>
</dbReference>
<dbReference type="SUPFAM" id="SSF50685">
    <property type="entry name" value="Barwin-like endoglucanases"/>
    <property type="match status" value="1"/>
</dbReference>
<dbReference type="InterPro" id="IPR036908">
    <property type="entry name" value="RlpA-like_sf"/>
</dbReference>
<evidence type="ECO:0000256" key="2">
    <source>
        <dbReference type="SAM" id="SignalP"/>
    </source>
</evidence>
<keyword evidence="1 2" id="KW-0732">Signal</keyword>
<gene>
    <name evidence="3" type="ORF">AGERDE_LOCUS7703</name>
</gene>
<dbReference type="InterPro" id="IPR051477">
    <property type="entry name" value="Expansin_CellWall"/>
</dbReference>
<evidence type="ECO:0000313" key="4">
    <source>
        <dbReference type="Proteomes" id="UP000789831"/>
    </source>
</evidence>
<dbReference type="PANTHER" id="PTHR31836:SF28">
    <property type="entry name" value="SRCR DOMAIN-CONTAINING PROTEIN-RELATED"/>
    <property type="match status" value="1"/>
</dbReference>
<feature type="chain" id="PRO_5040340885" evidence="2">
    <location>
        <begin position="23"/>
        <end position="134"/>
    </location>
</feature>
<reference evidence="3" key="1">
    <citation type="submission" date="2021-06" db="EMBL/GenBank/DDBJ databases">
        <authorList>
            <person name="Kallberg Y."/>
            <person name="Tangrot J."/>
            <person name="Rosling A."/>
        </authorList>
    </citation>
    <scope>NUCLEOTIDE SEQUENCE</scope>
    <source>
        <strain evidence="3">MT106</strain>
    </source>
</reference>
<dbReference type="Proteomes" id="UP000789831">
    <property type="component" value="Unassembled WGS sequence"/>
</dbReference>
<organism evidence="3 4">
    <name type="scientific">Ambispora gerdemannii</name>
    <dbReference type="NCBI Taxonomy" id="144530"/>
    <lineage>
        <taxon>Eukaryota</taxon>
        <taxon>Fungi</taxon>
        <taxon>Fungi incertae sedis</taxon>
        <taxon>Mucoromycota</taxon>
        <taxon>Glomeromycotina</taxon>
        <taxon>Glomeromycetes</taxon>
        <taxon>Archaeosporales</taxon>
        <taxon>Ambisporaceae</taxon>
        <taxon>Ambispora</taxon>
    </lineage>
</organism>
<evidence type="ECO:0000313" key="3">
    <source>
        <dbReference type="EMBL" id="CAG8572351.1"/>
    </source>
</evidence>
<sequence>MKPTIITLFILHTFLLSATVNTLPLSLEKRQLYTGQGTYYNPGLGACGQYDDDNSAIVALAAPDFDAETPNGNPNRNRLCNRYIRIYYNNRSVEGMVRDRCPECSSGDVDMSPAMFDNLANRNLGRISISWQFI</sequence>
<dbReference type="Gene3D" id="2.40.40.10">
    <property type="entry name" value="RlpA-like domain"/>
    <property type="match status" value="1"/>
</dbReference>
<dbReference type="AlphaFoldDB" id="A0A9N9BKW2"/>
<dbReference type="CDD" id="cd22191">
    <property type="entry name" value="DPBB_RlpA_EXP_N-like"/>
    <property type="match status" value="1"/>
</dbReference>
<name>A0A9N9BKW2_9GLOM</name>
<evidence type="ECO:0000256" key="1">
    <source>
        <dbReference type="ARBA" id="ARBA00022729"/>
    </source>
</evidence>
<keyword evidence="4" id="KW-1185">Reference proteome</keyword>
<protein>
    <submittedName>
        <fullName evidence="3">6104_t:CDS:1</fullName>
    </submittedName>
</protein>
<dbReference type="PANTHER" id="PTHR31836">
    <property type="match status" value="1"/>
</dbReference>